<gene>
    <name evidence="1" type="ORF">HRJ34_17150</name>
</gene>
<sequence>MISTLSHFEPNPHYGVGIFRRRIRFRARPGRISAQVDDTHHSFWLTLDHRDQVITGLAGDFIRSPTTVCKGAVAGLSAMIGSQIPTDASDLIRRLPPTSNCTHLVDLALWSMRHLERSIQWDIEIPDQTDRPVWIGISRNQRPVHRWQIADFAITAPPAWQGKPLLKGFLQWARASFDGDALMAAHMLHRGVFVARGRHHIVDRVPSVPLRDAAGMEGMCWAYSEERFATGAHTIGYVRDFTKEIIEEGRAD</sequence>
<dbReference type="Pfam" id="PF11136">
    <property type="entry name" value="DUF2889"/>
    <property type="match status" value="1"/>
</dbReference>
<dbReference type="AlphaFoldDB" id="A0A975CZ94"/>
<protein>
    <submittedName>
        <fullName evidence="1">DUF2889 domain-containing protein</fullName>
    </submittedName>
</protein>
<dbReference type="Proteomes" id="UP000664914">
    <property type="component" value="Chromosome"/>
</dbReference>
<evidence type="ECO:0000313" key="2">
    <source>
        <dbReference type="Proteomes" id="UP000664914"/>
    </source>
</evidence>
<reference evidence="1" key="2">
    <citation type="submission" date="2021-04" db="EMBL/GenBank/DDBJ databases">
        <title>Isolation and genomic analysis of the ibuprofen-degrading bacterium Sphingomonas strain MPO218.</title>
        <authorList>
            <person name="Aulestia M."/>
            <person name="Flores A."/>
            <person name="Mangas E.L."/>
            <person name="Perez-Pulido A.J."/>
            <person name="Santero E."/>
            <person name="Camacho E.M."/>
        </authorList>
    </citation>
    <scope>NUCLEOTIDE SEQUENCE</scope>
    <source>
        <strain evidence="1">MPO218</strain>
    </source>
</reference>
<evidence type="ECO:0000313" key="1">
    <source>
        <dbReference type="EMBL" id="QTH20077.1"/>
    </source>
</evidence>
<name>A0A975CZ94_9SPHN</name>
<reference evidence="1" key="1">
    <citation type="submission" date="2020-07" db="EMBL/GenBank/DDBJ databases">
        <authorList>
            <person name="Camacho E."/>
        </authorList>
    </citation>
    <scope>NUCLEOTIDE SEQUENCE</scope>
    <source>
        <strain evidence="1">MPO218</strain>
    </source>
</reference>
<dbReference type="EMBL" id="CP059319">
    <property type="protein sequence ID" value="QTH20077.1"/>
    <property type="molecule type" value="Genomic_DNA"/>
</dbReference>
<accession>A0A975CZ94</accession>
<dbReference type="RefSeq" id="WP_208631924.1">
    <property type="nucleotide sequence ID" value="NZ_CP059319.1"/>
</dbReference>
<organism evidence="1 2">
    <name type="scientific">Rhizorhabdus wittichii</name>
    <dbReference type="NCBI Taxonomy" id="160791"/>
    <lineage>
        <taxon>Bacteria</taxon>
        <taxon>Pseudomonadati</taxon>
        <taxon>Pseudomonadota</taxon>
        <taxon>Alphaproteobacteria</taxon>
        <taxon>Sphingomonadales</taxon>
        <taxon>Sphingomonadaceae</taxon>
        <taxon>Rhizorhabdus</taxon>
    </lineage>
</organism>
<proteinExistence type="predicted"/>
<dbReference type="InterPro" id="IPR021312">
    <property type="entry name" value="DUF2889"/>
</dbReference>